<proteinExistence type="predicted"/>
<dbReference type="Proteomes" id="UP000734823">
    <property type="component" value="Unassembled WGS sequence"/>
</dbReference>
<organism evidence="1 2">
    <name type="scientific">Actinokineospora xionganensis</name>
    <dbReference type="NCBI Taxonomy" id="2684470"/>
    <lineage>
        <taxon>Bacteria</taxon>
        <taxon>Bacillati</taxon>
        <taxon>Actinomycetota</taxon>
        <taxon>Actinomycetes</taxon>
        <taxon>Pseudonocardiales</taxon>
        <taxon>Pseudonocardiaceae</taxon>
        <taxon>Actinokineospora</taxon>
    </lineage>
</organism>
<protein>
    <submittedName>
        <fullName evidence="1">Uncharacterized protein</fullName>
    </submittedName>
</protein>
<keyword evidence="2" id="KW-1185">Reference proteome</keyword>
<accession>A0ABR7LBP9</accession>
<dbReference type="RefSeq" id="WP_187222869.1">
    <property type="nucleotide sequence ID" value="NZ_JABVED010000013.1"/>
</dbReference>
<evidence type="ECO:0000313" key="2">
    <source>
        <dbReference type="Proteomes" id="UP000734823"/>
    </source>
</evidence>
<sequence length="198" mass="22158">MDDYCDRCGPDAPERLCRHGEARTAWSMVPVDVREEIDDLICQRRMIFAIVAFRDRAGIEPKPGIPLGKELVDHRHGILIEQGRITAPPETTVEDMLAEAATLGEEAVAVEAYWDGDSWGSMVCVCVIVRRPSRHHDSFDETCLAVFRGLDPVEEAVQKGQAVAERLGVPFFFPAPEKQDLDPPRWWDTPDAGHLPLT</sequence>
<comment type="caution">
    <text evidence="1">The sequence shown here is derived from an EMBL/GenBank/DDBJ whole genome shotgun (WGS) entry which is preliminary data.</text>
</comment>
<gene>
    <name evidence="1" type="ORF">GPZ80_21870</name>
</gene>
<evidence type="ECO:0000313" key="1">
    <source>
        <dbReference type="EMBL" id="MBC6449811.1"/>
    </source>
</evidence>
<reference evidence="1 2" key="1">
    <citation type="submission" date="2020-06" db="EMBL/GenBank/DDBJ databases">
        <title>Actinokineospora xiongansis sp. nov., isolated from soil of Baiyangdian.</title>
        <authorList>
            <person name="Zhang X."/>
        </authorList>
    </citation>
    <scope>NUCLEOTIDE SEQUENCE [LARGE SCALE GENOMIC DNA]</scope>
    <source>
        <strain evidence="1 2">HBU206404</strain>
    </source>
</reference>
<name>A0ABR7LBP9_9PSEU</name>
<dbReference type="EMBL" id="JABVED010000013">
    <property type="protein sequence ID" value="MBC6449811.1"/>
    <property type="molecule type" value="Genomic_DNA"/>
</dbReference>